<name>A0A8S5MM95_9CAUD</name>
<protein>
    <submittedName>
        <fullName evidence="1">Uncharacterized protein</fullName>
    </submittedName>
</protein>
<proteinExistence type="predicted"/>
<dbReference type="EMBL" id="BK014928">
    <property type="protein sequence ID" value="DAD83167.1"/>
    <property type="molecule type" value="Genomic_DNA"/>
</dbReference>
<evidence type="ECO:0000313" key="1">
    <source>
        <dbReference type="EMBL" id="DAD83167.1"/>
    </source>
</evidence>
<organism evidence="1">
    <name type="scientific">Podoviridae sp. ctlpi2</name>
    <dbReference type="NCBI Taxonomy" id="2826574"/>
    <lineage>
        <taxon>Viruses</taxon>
        <taxon>Duplodnaviria</taxon>
        <taxon>Heunggongvirae</taxon>
        <taxon>Uroviricota</taxon>
        <taxon>Caudoviricetes</taxon>
    </lineage>
</organism>
<accession>A0A8S5MM95</accession>
<sequence length="153" mass="16309">MIITQLTAQLGVILQKRPELWMSYPQTPRQAAAAAVSIYPGEEQTLRDTLHKMTFNDGVSEGISVGDMVLHNITREVRVVDDLVGLAVDIGTEQILRDTKHTLDVVGDGASVSVDIGGSQVLHTVVITGTELSSANISASISVGDTQILSDEV</sequence>
<reference evidence="1" key="1">
    <citation type="journal article" date="2021" name="Proc. Natl. Acad. Sci. U.S.A.">
        <title>A Catalog of Tens of Thousands of Viruses from Human Metagenomes Reveals Hidden Associations with Chronic Diseases.</title>
        <authorList>
            <person name="Tisza M.J."/>
            <person name="Buck C.B."/>
        </authorList>
    </citation>
    <scope>NUCLEOTIDE SEQUENCE</scope>
    <source>
        <strain evidence="1">Ctlpi2</strain>
    </source>
</reference>